<dbReference type="Pfam" id="PF07343">
    <property type="entry name" value="DUF1475"/>
    <property type="match status" value="1"/>
</dbReference>
<dbReference type="PANTHER" id="PTHR36318:SF3">
    <property type="entry name" value="OS06G0581300 PROTEIN"/>
    <property type="match status" value="1"/>
</dbReference>
<keyword evidence="3" id="KW-1185">Reference proteome</keyword>
<dbReference type="KEGG" id="pfer:IRI77_02750"/>
<dbReference type="PANTHER" id="PTHR36318">
    <property type="entry name" value="OS06G0581300 PROTEIN"/>
    <property type="match status" value="1"/>
</dbReference>
<organism evidence="2 3">
    <name type="scientific">Paludibaculum fermentans</name>
    <dbReference type="NCBI Taxonomy" id="1473598"/>
    <lineage>
        <taxon>Bacteria</taxon>
        <taxon>Pseudomonadati</taxon>
        <taxon>Acidobacteriota</taxon>
        <taxon>Terriglobia</taxon>
        <taxon>Bryobacterales</taxon>
        <taxon>Bryobacteraceae</taxon>
        <taxon>Paludibaculum</taxon>
    </lineage>
</organism>
<feature type="transmembrane region" description="Helical" evidence="1">
    <location>
        <begin position="71"/>
        <end position="91"/>
    </location>
</feature>
<keyword evidence="1" id="KW-0812">Transmembrane</keyword>
<keyword evidence="1" id="KW-0472">Membrane</keyword>
<protein>
    <submittedName>
        <fullName evidence="2">DUF1475 family protein</fullName>
    </submittedName>
</protein>
<evidence type="ECO:0000256" key="1">
    <source>
        <dbReference type="SAM" id="Phobius"/>
    </source>
</evidence>
<evidence type="ECO:0000313" key="2">
    <source>
        <dbReference type="EMBL" id="QOY88898.1"/>
    </source>
</evidence>
<reference evidence="2 3" key="1">
    <citation type="submission" date="2020-10" db="EMBL/GenBank/DDBJ databases">
        <title>Complete genome sequence of Paludibaculum fermentans P105T, a facultatively anaerobic acidobacterium capable of dissimilatory Fe(III) reduction.</title>
        <authorList>
            <person name="Dedysh S.N."/>
            <person name="Beletsky A.V."/>
            <person name="Kulichevskaya I.S."/>
            <person name="Mardanov A.V."/>
            <person name="Ravin N.V."/>
        </authorList>
    </citation>
    <scope>NUCLEOTIDE SEQUENCE [LARGE SCALE GENOMIC DNA]</scope>
    <source>
        <strain evidence="2 3">P105</strain>
    </source>
</reference>
<accession>A0A7S7SLI9</accession>
<evidence type="ECO:0000313" key="3">
    <source>
        <dbReference type="Proteomes" id="UP000593892"/>
    </source>
</evidence>
<gene>
    <name evidence="2" type="ORF">IRI77_02750</name>
</gene>
<dbReference type="EMBL" id="CP063849">
    <property type="protein sequence ID" value="QOY88898.1"/>
    <property type="molecule type" value="Genomic_DNA"/>
</dbReference>
<dbReference type="AlphaFoldDB" id="A0A7S7SLI9"/>
<dbReference type="Proteomes" id="UP000593892">
    <property type="component" value="Chromosome"/>
</dbReference>
<dbReference type="RefSeq" id="WP_194450561.1">
    <property type="nucleotide sequence ID" value="NZ_CP063849.1"/>
</dbReference>
<sequence>MILTLKLLFGAICAAMLIVTVRTSMELSLWSAWAGYAANPWAIATLWDAYCGFLTFYVWVLYKERGLGVRILWFVLIMGLGNIATALYVLIQLFRLRPGQSPESLLLRRPA</sequence>
<name>A0A7S7SLI9_PALFE</name>
<feature type="transmembrane region" description="Helical" evidence="1">
    <location>
        <begin position="39"/>
        <end position="59"/>
    </location>
</feature>
<keyword evidence="1" id="KW-1133">Transmembrane helix</keyword>
<proteinExistence type="predicted"/>
<dbReference type="InterPro" id="IPR009943">
    <property type="entry name" value="DUF1475"/>
</dbReference>